<protein>
    <submittedName>
        <fullName evidence="3">BRCT domain-containing protein</fullName>
    </submittedName>
</protein>
<dbReference type="WBParaSite" id="SPAL_0001419666.1">
    <property type="protein sequence ID" value="SPAL_0001419666.1"/>
    <property type="gene ID" value="SPAL_0001419666"/>
</dbReference>
<dbReference type="STRING" id="174720.A0A0N5C8E7"/>
<dbReference type="Proteomes" id="UP000046392">
    <property type="component" value="Unplaced"/>
</dbReference>
<accession>A0A0N5C8E7</accession>
<evidence type="ECO:0000313" key="2">
    <source>
        <dbReference type="Proteomes" id="UP000046392"/>
    </source>
</evidence>
<evidence type="ECO:0000313" key="3">
    <source>
        <dbReference type="WBParaSite" id="SPAL_0001419666.1"/>
    </source>
</evidence>
<proteinExistence type="predicted"/>
<name>A0A0N5C8E7_STREA</name>
<sequence>MGKQQLKTTLHPCKSPSVWSTLSNDRSQDTAKKVHSQVQQNPFFVIKRLALTKDAFKGEVPLVTGGRTNVCKAMVSTISTLGGNVAIPSRKIKILNDGIRID</sequence>
<reference evidence="3" key="1">
    <citation type="submission" date="2017-02" db="UniProtKB">
        <authorList>
            <consortium name="WormBaseParasite"/>
        </authorList>
    </citation>
    <scope>IDENTIFICATION</scope>
</reference>
<dbReference type="AlphaFoldDB" id="A0A0N5C8E7"/>
<feature type="region of interest" description="Disordered" evidence="1">
    <location>
        <begin position="1"/>
        <end position="34"/>
    </location>
</feature>
<keyword evidence="2" id="KW-1185">Reference proteome</keyword>
<evidence type="ECO:0000256" key="1">
    <source>
        <dbReference type="SAM" id="MobiDB-lite"/>
    </source>
</evidence>
<organism evidence="2 3">
    <name type="scientific">Strongyloides papillosus</name>
    <name type="common">Intestinal threadworm</name>
    <dbReference type="NCBI Taxonomy" id="174720"/>
    <lineage>
        <taxon>Eukaryota</taxon>
        <taxon>Metazoa</taxon>
        <taxon>Ecdysozoa</taxon>
        <taxon>Nematoda</taxon>
        <taxon>Chromadorea</taxon>
        <taxon>Rhabditida</taxon>
        <taxon>Tylenchina</taxon>
        <taxon>Panagrolaimomorpha</taxon>
        <taxon>Strongyloidoidea</taxon>
        <taxon>Strongyloididae</taxon>
        <taxon>Strongyloides</taxon>
    </lineage>
</organism>